<feature type="domain" description="Anillin homology" evidence="2">
    <location>
        <begin position="140"/>
        <end position="256"/>
    </location>
</feature>
<dbReference type="OrthoDB" id="5817051at2759"/>
<dbReference type="GO" id="GO:0031106">
    <property type="term" value="P:septin ring organization"/>
    <property type="evidence" value="ECO:0007669"/>
    <property type="project" value="TreeGrafter"/>
</dbReference>
<accession>A0A7T8GVW0</accession>
<dbReference type="InterPro" id="IPR012966">
    <property type="entry name" value="AHD"/>
</dbReference>
<protein>
    <recommendedName>
        <fullName evidence="2">Anillin homology domain-containing protein</fullName>
    </recommendedName>
</protein>
<keyword evidence="4" id="KW-1185">Reference proteome</keyword>
<dbReference type="Pfam" id="PF08174">
    <property type="entry name" value="Anillin"/>
    <property type="match status" value="1"/>
</dbReference>
<sequence>MLLRGLKRKYEAEEDDSESCYRSSLRHFQNASRRRESIRIKTRNEVGGELSAVLELEKRLSVETSLLSGVNKFLREPSQGLLPCLEAAKTLKTSELRRDMLKYELNKLKRGQGRSATTGAGGVLPAAAIGLIPRGRKKPGAYAVFCLARIGSQIYDTGLLYPIQPGEAADVAFEEDLIFFSRVPHYFELVIEVYSYLVNSPSDNSVIQQTPRKIARSISRAVGKSLLKRSGGLFGSGEKGPKFELIATANLTLEDVSADDLNHTTSSESLNHVLSSAPLPLFARPYCCEEEVLSGPLLLLHQKRASSSLRQRDSGLSHGLEAESLGGSGFSGSRQSSLIDIPVSRETTITDKRGSLQSAMVRFSGRLSKWFQEMSLHASNHRKWKQAAEMRADSPESSHEKQPRSFKRTRSKLVLFYNDV</sequence>
<dbReference type="EMBL" id="CP045902">
    <property type="protein sequence ID" value="QQP38794.1"/>
    <property type="molecule type" value="Genomic_DNA"/>
</dbReference>
<feature type="region of interest" description="Disordered" evidence="1">
    <location>
        <begin position="382"/>
        <end position="407"/>
    </location>
</feature>
<dbReference type="Proteomes" id="UP000595437">
    <property type="component" value="Chromosome 13"/>
</dbReference>
<dbReference type="GO" id="GO:0000915">
    <property type="term" value="P:actomyosin contractile ring assembly"/>
    <property type="evidence" value="ECO:0007669"/>
    <property type="project" value="TreeGrafter"/>
</dbReference>
<dbReference type="AlphaFoldDB" id="A0A7T8GVW0"/>
<feature type="compositionally biased region" description="Basic and acidic residues" evidence="1">
    <location>
        <begin position="386"/>
        <end position="403"/>
    </location>
</feature>
<evidence type="ECO:0000313" key="3">
    <source>
        <dbReference type="EMBL" id="QQP38794.1"/>
    </source>
</evidence>
<evidence type="ECO:0000259" key="2">
    <source>
        <dbReference type="Pfam" id="PF08174"/>
    </source>
</evidence>
<dbReference type="GO" id="GO:0000281">
    <property type="term" value="P:mitotic cytokinesis"/>
    <property type="evidence" value="ECO:0007669"/>
    <property type="project" value="TreeGrafter"/>
</dbReference>
<dbReference type="GO" id="GO:0005826">
    <property type="term" value="C:actomyosin contractile ring"/>
    <property type="evidence" value="ECO:0007669"/>
    <property type="project" value="TreeGrafter"/>
</dbReference>
<organism evidence="3 4">
    <name type="scientific">Caligus rogercresseyi</name>
    <name type="common">Sea louse</name>
    <dbReference type="NCBI Taxonomy" id="217165"/>
    <lineage>
        <taxon>Eukaryota</taxon>
        <taxon>Metazoa</taxon>
        <taxon>Ecdysozoa</taxon>
        <taxon>Arthropoda</taxon>
        <taxon>Crustacea</taxon>
        <taxon>Multicrustacea</taxon>
        <taxon>Hexanauplia</taxon>
        <taxon>Copepoda</taxon>
        <taxon>Siphonostomatoida</taxon>
        <taxon>Caligidae</taxon>
        <taxon>Caligus</taxon>
    </lineage>
</organism>
<evidence type="ECO:0000313" key="4">
    <source>
        <dbReference type="Proteomes" id="UP000595437"/>
    </source>
</evidence>
<gene>
    <name evidence="3" type="ORF">FKW44_019476</name>
</gene>
<reference evidence="4" key="1">
    <citation type="submission" date="2021-01" db="EMBL/GenBank/DDBJ databases">
        <title>Caligus Genome Assembly.</title>
        <authorList>
            <person name="Gallardo-Escarate C."/>
        </authorList>
    </citation>
    <scope>NUCLEOTIDE SEQUENCE [LARGE SCALE GENOMIC DNA]</scope>
</reference>
<dbReference type="PANTHER" id="PTHR21538">
    <property type="entry name" value="ANILLIN/RHOTEKIN RTKN"/>
    <property type="match status" value="1"/>
</dbReference>
<dbReference type="InterPro" id="IPR051364">
    <property type="entry name" value="Cytokinesis/Rho-signaling"/>
</dbReference>
<proteinExistence type="predicted"/>
<name>A0A7T8GVW0_CALRO</name>
<evidence type="ECO:0000256" key="1">
    <source>
        <dbReference type="SAM" id="MobiDB-lite"/>
    </source>
</evidence>
<dbReference type="PANTHER" id="PTHR21538:SF24">
    <property type="entry name" value="PH DOMAIN-CONTAINING PROTEIN"/>
    <property type="match status" value="1"/>
</dbReference>